<protein>
    <recommendedName>
        <fullName evidence="3 4">Diphosphomevalonate decarboxylase</fullName>
        <ecNumber evidence="3 4">4.1.1.33</ecNumber>
    </recommendedName>
</protein>
<evidence type="ECO:0000313" key="7">
    <source>
        <dbReference type="EMBL" id="KAG8038031.1"/>
    </source>
</evidence>
<dbReference type="GO" id="GO:0019287">
    <property type="term" value="P:isopentenyl diphosphate biosynthetic process, mevalonate pathway"/>
    <property type="evidence" value="ECO:0007669"/>
    <property type="project" value="UniProtKB-UniRule"/>
</dbReference>
<dbReference type="Pfam" id="PF18376">
    <property type="entry name" value="MDD_C"/>
    <property type="match status" value="1"/>
</dbReference>
<keyword evidence="4" id="KW-1207">Sterol metabolism</keyword>
<keyword evidence="4" id="KW-0756">Sterol biosynthesis</keyword>
<reference evidence="7" key="2">
    <citation type="submission" date="2021-04" db="EMBL/GenBank/DDBJ databases">
        <title>Genome-wide patterns of bracovirus chromosomal integration into multiple host tissues during parasitism.</title>
        <authorList>
            <person name="Chebbi M.A.C."/>
        </authorList>
    </citation>
    <scope>NUCLEOTIDE SEQUENCE</scope>
    <source>
        <tissue evidence="7">Whole body</tissue>
    </source>
</reference>
<gene>
    <name evidence="7" type="ORF">G9C98_006356</name>
</gene>
<evidence type="ECO:0000259" key="6">
    <source>
        <dbReference type="Pfam" id="PF22700"/>
    </source>
</evidence>
<comment type="pathway">
    <text evidence="4">Steroid biosynthesis; cholesterol biosynthesis.</text>
</comment>
<dbReference type="AlphaFoldDB" id="A0A8J5RAB5"/>
<dbReference type="GO" id="GO:0004163">
    <property type="term" value="F:diphosphomevalonate decarboxylase activity"/>
    <property type="evidence" value="ECO:0007669"/>
    <property type="project" value="UniProtKB-UniRule"/>
</dbReference>
<evidence type="ECO:0000259" key="5">
    <source>
        <dbReference type="Pfam" id="PF18376"/>
    </source>
</evidence>
<name>A0A8J5RAB5_9HYME</name>
<dbReference type="EC" id="4.1.1.33" evidence="3 4"/>
<dbReference type="InterPro" id="IPR005935">
    <property type="entry name" value="Mev_decarb"/>
</dbReference>
<dbReference type="PIRSF" id="PIRSF015950">
    <property type="entry name" value="Mev_P_decrbx"/>
    <property type="match status" value="1"/>
</dbReference>
<dbReference type="GO" id="GO:0006695">
    <property type="term" value="P:cholesterol biosynthetic process"/>
    <property type="evidence" value="ECO:0007669"/>
    <property type="project" value="UniProtKB-KW"/>
</dbReference>
<keyword evidence="1 3" id="KW-0547">Nucleotide-binding</keyword>
<dbReference type="PANTHER" id="PTHR10977:SF3">
    <property type="entry name" value="DIPHOSPHOMEVALONATE DECARBOXYLASE"/>
    <property type="match status" value="1"/>
</dbReference>
<feature type="domain" description="Diphosphomevalonate decarboxylase-like N-terminal" evidence="6">
    <location>
        <begin position="11"/>
        <end position="170"/>
    </location>
</feature>
<dbReference type="NCBIfam" id="TIGR01240">
    <property type="entry name" value="mevDPdecarb"/>
    <property type="match status" value="1"/>
</dbReference>
<dbReference type="InterPro" id="IPR041431">
    <property type="entry name" value="Mvd1_C"/>
</dbReference>
<dbReference type="InterPro" id="IPR029765">
    <property type="entry name" value="Mev_diP_decarb"/>
</dbReference>
<dbReference type="Proteomes" id="UP000729913">
    <property type="component" value="Unassembled WGS sequence"/>
</dbReference>
<sequence>MNNNNIVTCIAPVNIAVIKYWGKRDDDLILPVNDSISLSLDTKQLCTKTTVMASPNFKEDKIWLNGREELMNNKRLQNCLQRIKSKVTLTNEMELWKIHICSNNNFPTAAGLASSAAGYACLTAALAKLYNYTENISEIARTGSGSACRSVFGGFVRWYMGSEPTGVDSISKQIAPASHWPEMRVIILVVNDSSKKISSAVGMKRCVQTSELLKYRAEVCVPKRVELMQKAIINKNYQQFAELTMKDSNQMHAVCLDAYPSFNYLTDVSHAIIDLINSYNEASNTIKVAYTNDAGPNTVLYLLEENVPQVLGLIDHFFPSTGKDDYKRGDFPISIPPLKDLVEKLNCKKHQGSIKSIIYTRVGESPTYLDDPSEHLLNNSGLPKGL</sequence>
<accession>A0A8J5RAB5</accession>
<evidence type="ECO:0000256" key="1">
    <source>
        <dbReference type="ARBA" id="ARBA00022741"/>
    </source>
</evidence>
<dbReference type="EMBL" id="JAAOIC020000044">
    <property type="protein sequence ID" value="KAG8038031.1"/>
    <property type="molecule type" value="Genomic_DNA"/>
</dbReference>
<evidence type="ECO:0000313" key="8">
    <source>
        <dbReference type="Proteomes" id="UP000729913"/>
    </source>
</evidence>
<evidence type="ECO:0000256" key="3">
    <source>
        <dbReference type="PIRNR" id="PIRNR015950"/>
    </source>
</evidence>
<keyword evidence="4" id="KW-0153">Cholesterol metabolism</keyword>
<keyword evidence="4" id="KW-0752">Steroid biosynthesis</keyword>
<comment type="similarity">
    <text evidence="3 4">Belongs to the diphosphomevalonate decarboxylase family.</text>
</comment>
<proteinExistence type="inferred from homology"/>
<feature type="domain" description="Mvd1 C-terminal" evidence="5">
    <location>
        <begin position="185"/>
        <end position="368"/>
    </location>
</feature>
<dbReference type="GO" id="GO:0005524">
    <property type="term" value="F:ATP binding"/>
    <property type="evidence" value="ECO:0007669"/>
    <property type="project" value="UniProtKB-KW"/>
</dbReference>
<keyword evidence="3 4" id="KW-0456">Lyase</keyword>
<keyword evidence="3 4" id="KW-0443">Lipid metabolism</keyword>
<keyword evidence="2 3" id="KW-0067">ATP-binding</keyword>
<evidence type="ECO:0000256" key="2">
    <source>
        <dbReference type="ARBA" id="ARBA00022840"/>
    </source>
</evidence>
<dbReference type="OrthoDB" id="10253702at2759"/>
<comment type="catalytic activity">
    <reaction evidence="3 4">
        <text>(R)-5-diphosphomevalonate + ATP = isopentenyl diphosphate + ADP + phosphate + CO2</text>
        <dbReference type="Rhea" id="RHEA:23732"/>
        <dbReference type="ChEBI" id="CHEBI:16526"/>
        <dbReference type="ChEBI" id="CHEBI:30616"/>
        <dbReference type="ChEBI" id="CHEBI:43474"/>
        <dbReference type="ChEBI" id="CHEBI:57557"/>
        <dbReference type="ChEBI" id="CHEBI:128769"/>
        <dbReference type="ChEBI" id="CHEBI:456216"/>
        <dbReference type="EC" id="4.1.1.33"/>
    </reaction>
</comment>
<keyword evidence="8" id="KW-1185">Reference proteome</keyword>
<keyword evidence="4" id="KW-0152">Cholesterol biosynthesis</keyword>
<dbReference type="PANTHER" id="PTHR10977">
    <property type="entry name" value="DIPHOSPHOMEVALONATE DECARBOXYLASE"/>
    <property type="match status" value="1"/>
</dbReference>
<dbReference type="GO" id="GO:0005829">
    <property type="term" value="C:cytosol"/>
    <property type="evidence" value="ECO:0007669"/>
    <property type="project" value="InterPro"/>
</dbReference>
<evidence type="ECO:0000256" key="4">
    <source>
        <dbReference type="RuleBase" id="RU363086"/>
    </source>
</evidence>
<dbReference type="FunFam" id="3.30.230.10:FF:000080">
    <property type="entry name" value="Diphosphomevalonate decarboxylase"/>
    <property type="match status" value="1"/>
</dbReference>
<organism evidence="7 8">
    <name type="scientific">Cotesia typhae</name>
    <dbReference type="NCBI Taxonomy" id="2053667"/>
    <lineage>
        <taxon>Eukaryota</taxon>
        <taxon>Metazoa</taxon>
        <taxon>Ecdysozoa</taxon>
        <taxon>Arthropoda</taxon>
        <taxon>Hexapoda</taxon>
        <taxon>Insecta</taxon>
        <taxon>Pterygota</taxon>
        <taxon>Neoptera</taxon>
        <taxon>Endopterygota</taxon>
        <taxon>Hymenoptera</taxon>
        <taxon>Apocrita</taxon>
        <taxon>Ichneumonoidea</taxon>
        <taxon>Braconidae</taxon>
        <taxon>Microgastrinae</taxon>
        <taxon>Cotesia</taxon>
    </lineage>
</organism>
<keyword evidence="4" id="KW-0753">Steroid metabolism</keyword>
<dbReference type="InterPro" id="IPR053859">
    <property type="entry name" value="MVD-like_N"/>
</dbReference>
<keyword evidence="4" id="KW-0444">Lipid biosynthesis</keyword>
<comment type="function">
    <text evidence="4">Catalyzes the ATP dependent decarboxylation of (R)-5-diphosphomevalonate to form isopentenyl diphosphate (IPP). Functions in the mevalonate (MVA) pathway leading to isopentenyl diphosphate (IPP), a key precursor for the biosynthesis of isoprenoids and sterol synthesis.</text>
</comment>
<comment type="caution">
    <text evidence="7">The sequence shown here is derived from an EMBL/GenBank/DDBJ whole genome shotgun (WGS) entry which is preliminary data.</text>
</comment>
<dbReference type="Pfam" id="PF22700">
    <property type="entry name" value="MVD-like_N"/>
    <property type="match status" value="1"/>
</dbReference>
<reference evidence="7" key="1">
    <citation type="submission" date="2020-03" db="EMBL/GenBank/DDBJ databases">
        <authorList>
            <person name="Chebbi M.A."/>
            <person name="Drezen J.M."/>
        </authorList>
    </citation>
    <scope>NUCLEOTIDE SEQUENCE</scope>
    <source>
        <tissue evidence="7">Whole body</tissue>
    </source>
</reference>